<dbReference type="Pfam" id="PF09560">
    <property type="entry name" value="Spore_YunB"/>
    <property type="match status" value="1"/>
</dbReference>
<feature type="transmembrane region" description="Helical" evidence="1">
    <location>
        <begin position="12"/>
        <end position="31"/>
    </location>
</feature>
<dbReference type="NCBIfam" id="TIGR02832">
    <property type="entry name" value="spo_yunB"/>
    <property type="match status" value="1"/>
</dbReference>
<keyword evidence="1" id="KW-1133">Transmembrane helix</keyword>
<comment type="caution">
    <text evidence="2">The sequence shown here is derived from an EMBL/GenBank/DDBJ whole genome shotgun (WGS) entry which is preliminary data.</text>
</comment>
<organism evidence="2 3">
    <name type="scientific">Hydrogeniiclostridium mannosilyticum</name>
    <dbReference type="NCBI Taxonomy" id="2764322"/>
    <lineage>
        <taxon>Bacteria</taxon>
        <taxon>Bacillati</taxon>
        <taxon>Bacillota</taxon>
        <taxon>Clostridia</taxon>
        <taxon>Eubacteriales</taxon>
        <taxon>Acutalibacteraceae</taxon>
        <taxon>Hydrogeniiclostridium</taxon>
    </lineage>
</organism>
<proteinExistence type="predicted"/>
<evidence type="ECO:0000313" key="2">
    <source>
        <dbReference type="EMBL" id="RAQ28429.1"/>
    </source>
</evidence>
<evidence type="ECO:0000313" key="3">
    <source>
        <dbReference type="Proteomes" id="UP000249377"/>
    </source>
</evidence>
<sequence>MRRRWRRPRRVKVQWKFIFTLILLGIMLFIMDKSLKPIMEAVSENEARVSAMQTIQETVLQELETGDITYSDLVDVQRDDAGNILAITTNIVRMNELKSSLLTKIQNNLSAYSHQEIGIPIGTLTGSEFLHGRGPEVPLRVTLAGNAAADFESQFESAGINQTKHRITLKIHLQLYTFIPGIDGTVDVDTDIPVAETVIVGEVPDIIANLSSLTGS</sequence>
<keyword evidence="1" id="KW-0812">Transmembrane</keyword>
<dbReference type="EMBL" id="QLYR01000005">
    <property type="protein sequence ID" value="RAQ28429.1"/>
    <property type="molecule type" value="Genomic_DNA"/>
</dbReference>
<name>A0A328UAU2_9FIRM</name>
<protein>
    <submittedName>
        <fullName evidence="2">Sporulation protein YunB</fullName>
    </submittedName>
</protein>
<dbReference type="AlphaFoldDB" id="A0A328UAU2"/>
<evidence type="ECO:0000256" key="1">
    <source>
        <dbReference type="SAM" id="Phobius"/>
    </source>
</evidence>
<accession>A0A328UAU2</accession>
<dbReference type="RefSeq" id="WP_112332812.1">
    <property type="nucleotide sequence ID" value="NZ_QLYR01000005.1"/>
</dbReference>
<keyword evidence="3" id="KW-1185">Reference proteome</keyword>
<dbReference type="InterPro" id="IPR014197">
    <property type="entry name" value="Sporulation_prot_YunB"/>
</dbReference>
<reference evidence="2 3" key="1">
    <citation type="submission" date="2018-06" db="EMBL/GenBank/DDBJ databases">
        <title>Noncontiguous genome sequence of Ruminococcaceae bacterium ASD2818.</title>
        <authorList>
            <person name="Chaplin A.V."/>
            <person name="Sokolova S.R."/>
            <person name="Kochetkova T.O."/>
            <person name="Goltsov A.Y."/>
            <person name="Trofimov D.Y."/>
            <person name="Efimov B.A."/>
        </authorList>
    </citation>
    <scope>NUCLEOTIDE SEQUENCE [LARGE SCALE GENOMIC DNA]</scope>
    <source>
        <strain evidence="2 3">ASD2818</strain>
    </source>
</reference>
<keyword evidence="1" id="KW-0472">Membrane</keyword>
<dbReference type="PIRSF" id="PIRSF021383">
    <property type="entry name" value="YunB"/>
    <property type="match status" value="1"/>
</dbReference>
<gene>
    <name evidence="2" type="primary">yunB</name>
    <name evidence="2" type="ORF">DPQ25_08865</name>
</gene>
<dbReference type="Proteomes" id="UP000249377">
    <property type="component" value="Unassembled WGS sequence"/>
</dbReference>